<comment type="similarity">
    <text evidence="1">Belongs to the annexin family.</text>
</comment>
<evidence type="ECO:0000313" key="7">
    <source>
        <dbReference type="Proteomes" id="UP000663866"/>
    </source>
</evidence>
<name>A0A816RZ18_9BILA</name>
<keyword evidence="3" id="KW-0041">Annexin</keyword>
<comment type="caution">
    <text evidence="4">The sequence shown here is derived from an EMBL/GenBank/DDBJ whole genome shotgun (WGS) entry which is preliminary data.</text>
</comment>
<dbReference type="Pfam" id="PF00191">
    <property type="entry name" value="Annexin"/>
    <property type="match status" value="1"/>
</dbReference>
<protein>
    <submittedName>
        <fullName evidence="4">Uncharacterized protein</fullName>
    </submittedName>
</protein>
<dbReference type="Proteomes" id="UP000663856">
    <property type="component" value="Unassembled WGS sequence"/>
</dbReference>
<dbReference type="Proteomes" id="UP000663866">
    <property type="component" value="Unassembled WGS sequence"/>
</dbReference>
<dbReference type="PANTHER" id="PTHR10502:SF102">
    <property type="entry name" value="ANNEXIN B11"/>
    <property type="match status" value="1"/>
</dbReference>
<keyword evidence="7" id="KW-1185">Reference proteome</keyword>
<sequence length="407" mass="47450">MKKTFDSNLNKKEKHLSQKLNISSFGNTTEFDFRRNTKHLSKILKNSTINRRLDLEVVLEFLSSHNCEQRLIIIHGLEYEYGYKLIDLVLLQPESPIRLCTLALLVESIELYVRDFHDLLLVERTDSNSYDITRKLLEILLGLNNNDTQKFKEIYANLLKTSVENDIEEAHGAKSIISRLFIALLDGKRYEVPAHSMATAKIIARQLHEVREGTSDIDYDSLIQIFTHDGFPQLSSIFDIYEDKYGRSINEAIGYEFKDQVATYCFRDMVEYIRLPSGYYSKILRQALDDVPIDYRTLIRIIIGHQNKDFCEIKLEYSKIYDETLEQTIEDRIDVVEIKQAFITIMEKAKNSMPNESRKIRQDRKNKIDSSSLGTIPMAIGDMKSSKHRSHEAFEKLAHLFKLKRPH</sequence>
<dbReference type="GO" id="GO:0001786">
    <property type="term" value="F:phosphatidylserine binding"/>
    <property type="evidence" value="ECO:0007669"/>
    <property type="project" value="TreeGrafter"/>
</dbReference>
<accession>A0A816RZ18</accession>
<dbReference type="Gene3D" id="1.10.220.10">
    <property type="entry name" value="Annexin"/>
    <property type="match status" value="2"/>
</dbReference>
<evidence type="ECO:0000256" key="3">
    <source>
        <dbReference type="ARBA" id="ARBA00023216"/>
    </source>
</evidence>
<dbReference type="SUPFAM" id="SSF47874">
    <property type="entry name" value="Annexin"/>
    <property type="match status" value="1"/>
</dbReference>
<evidence type="ECO:0000313" key="5">
    <source>
        <dbReference type="EMBL" id="CAF4159560.1"/>
    </source>
</evidence>
<dbReference type="InterPro" id="IPR037104">
    <property type="entry name" value="Annexin_sf"/>
</dbReference>
<proteinExistence type="inferred from homology"/>
<dbReference type="GO" id="GO:0005544">
    <property type="term" value="F:calcium-dependent phospholipid binding"/>
    <property type="evidence" value="ECO:0007669"/>
    <property type="project" value="InterPro"/>
</dbReference>
<evidence type="ECO:0000313" key="4">
    <source>
        <dbReference type="EMBL" id="CAF2079848.1"/>
    </source>
</evidence>
<dbReference type="AlphaFoldDB" id="A0A816RZ18"/>
<evidence type="ECO:0000313" key="6">
    <source>
        <dbReference type="Proteomes" id="UP000663856"/>
    </source>
</evidence>
<dbReference type="PANTHER" id="PTHR10502">
    <property type="entry name" value="ANNEXIN"/>
    <property type="match status" value="1"/>
</dbReference>
<gene>
    <name evidence="5" type="ORF">OVN521_LOCUS24056</name>
    <name evidence="4" type="ORF">WKI299_LOCUS15888</name>
</gene>
<dbReference type="InterPro" id="IPR018502">
    <property type="entry name" value="Annexin_repeat"/>
</dbReference>
<dbReference type="GO" id="GO:0012506">
    <property type="term" value="C:vesicle membrane"/>
    <property type="evidence" value="ECO:0007669"/>
    <property type="project" value="TreeGrafter"/>
</dbReference>
<organism evidence="4 6">
    <name type="scientific">Rotaria magnacalcarata</name>
    <dbReference type="NCBI Taxonomy" id="392030"/>
    <lineage>
        <taxon>Eukaryota</taxon>
        <taxon>Metazoa</taxon>
        <taxon>Spiralia</taxon>
        <taxon>Gnathifera</taxon>
        <taxon>Rotifera</taxon>
        <taxon>Eurotatoria</taxon>
        <taxon>Bdelloidea</taxon>
        <taxon>Philodinida</taxon>
        <taxon>Philodinidae</taxon>
        <taxon>Rotaria</taxon>
    </lineage>
</organism>
<reference evidence="4" key="1">
    <citation type="submission" date="2021-02" db="EMBL/GenBank/DDBJ databases">
        <authorList>
            <person name="Nowell W R."/>
        </authorList>
    </citation>
    <scope>NUCLEOTIDE SEQUENCE</scope>
</reference>
<evidence type="ECO:0000256" key="2">
    <source>
        <dbReference type="ARBA" id="ARBA00022737"/>
    </source>
</evidence>
<evidence type="ECO:0000256" key="1">
    <source>
        <dbReference type="ARBA" id="ARBA00007831"/>
    </source>
</evidence>
<dbReference type="EMBL" id="CAJNRF010006262">
    <property type="protein sequence ID" value="CAF2079848.1"/>
    <property type="molecule type" value="Genomic_DNA"/>
</dbReference>
<dbReference type="EMBL" id="CAJOBG010005621">
    <property type="protein sequence ID" value="CAF4159560.1"/>
    <property type="molecule type" value="Genomic_DNA"/>
</dbReference>
<dbReference type="GO" id="GO:0005737">
    <property type="term" value="C:cytoplasm"/>
    <property type="evidence" value="ECO:0007669"/>
    <property type="project" value="TreeGrafter"/>
</dbReference>
<dbReference type="GO" id="GO:0005509">
    <property type="term" value="F:calcium ion binding"/>
    <property type="evidence" value="ECO:0007669"/>
    <property type="project" value="InterPro"/>
</dbReference>
<dbReference type="GO" id="GO:0005634">
    <property type="term" value="C:nucleus"/>
    <property type="evidence" value="ECO:0007669"/>
    <property type="project" value="TreeGrafter"/>
</dbReference>
<dbReference type="GO" id="GO:0005886">
    <property type="term" value="C:plasma membrane"/>
    <property type="evidence" value="ECO:0007669"/>
    <property type="project" value="TreeGrafter"/>
</dbReference>
<keyword evidence="2" id="KW-0677">Repeat</keyword>